<sequence length="84" mass="9807">AFLLTMLNAWQKQQPEHLPGPPLSSSGVLHSLKAGPPWLGNQLAWHYWTHELLAHRLYRYDFLANLFLVDCLRFPDRLDTLKNK</sequence>
<accession>A0A4Y1QYB6</accession>
<gene>
    <name evidence="1" type="ORF">Prudu_005796</name>
</gene>
<dbReference type="EMBL" id="AP019298">
    <property type="protein sequence ID" value="BBG96856.1"/>
    <property type="molecule type" value="Genomic_DNA"/>
</dbReference>
<reference evidence="1" key="1">
    <citation type="journal article" date="2019" name="Science">
        <title>Mutation of a bHLH transcription factor allowed almond domestication.</title>
        <authorList>
            <person name="Sanchez-Perez R."/>
            <person name="Pavan S."/>
            <person name="Mazzeo R."/>
            <person name="Moldovan C."/>
            <person name="Aiese Cigliano R."/>
            <person name="Del Cueto J."/>
            <person name="Ricciardi F."/>
            <person name="Lotti C."/>
            <person name="Ricciardi L."/>
            <person name="Dicenta F."/>
            <person name="Lopez-Marques R.L."/>
            <person name="Lindberg Moller B."/>
        </authorList>
    </citation>
    <scope>NUCLEOTIDE SEQUENCE</scope>
</reference>
<name>A0A4Y1QYB6_PRUDU</name>
<feature type="non-terminal residue" evidence="1">
    <location>
        <position position="84"/>
    </location>
</feature>
<proteinExistence type="predicted"/>
<evidence type="ECO:0000313" key="1">
    <source>
        <dbReference type="EMBL" id="BBG96856.1"/>
    </source>
</evidence>
<protein>
    <submittedName>
        <fullName evidence="1">Uncharacterized protein</fullName>
    </submittedName>
</protein>
<feature type="non-terminal residue" evidence="1">
    <location>
        <position position="1"/>
    </location>
</feature>
<organism evidence="1">
    <name type="scientific">Prunus dulcis</name>
    <name type="common">Almond</name>
    <name type="synonym">Amygdalus dulcis</name>
    <dbReference type="NCBI Taxonomy" id="3755"/>
    <lineage>
        <taxon>Eukaryota</taxon>
        <taxon>Viridiplantae</taxon>
        <taxon>Streptophyta</taxon>
        <taxon>Embryophyta</taxon>
        <taxon>Tracheophyta</taxon>
        <taxon>Spermatophyta</taxon>
        <taxon>Magnoliopsida</taxon>
        <taxon>eudicotyledons</taxon>
        <taxon>Gunneridae</taxon>
        <taxon>Pentapetalae</taxon>
        <taxon>rosids</taxon>
        <taxon>fabids</taxon>
        <taxon>Rosales</taxon>
        <taxon>Rosaceae</taxon>
        <taxon>Amygdaloideae</taxon>
        <taxon>Amygdaleae</taxon>
        <taxon>Prunus</taxon>
    </lineage>
</organism>
<dbReference type="AlphaFoldDB" id="A0A4Y1QYB6"/>